<feature type="compositionally biased region" description="Basic and acidic residues" evidence="1">
    <location>
        <begin position="151"/>
        <end position="176"/>
    </location>
</feature>
<dbReference type="Proteomes" id="UP000503339">
    <property type="component" value="Chromosome"/>
</dbReference>
<dbReference type="Pfam" id="PF13730">
    <property type="entry name" value="HTH_36"/>
    <property type="match status" value="1"/>
</dbReference>
<protein>
    <submittedName>
        <fullName evidence="2">Helix-turn-helix domain-containing protein</fullName>
    </submittedName>
</protein>
<gene>
    <name evidence="2" type="ORF">EB233_22255</name>
</gene>
<proteinExistence type="predicted"/>
<sequence length="234" mass="26137">MVEARKDLWSKELHELSKYDWLTAVGLSPDHRTSPLDLRIAITLMSHADPKTKLAWPSQQTLMAYAGVADERQVRTAISSLCASGALVRIYIGKLDSSRREKINRTSRGKAYELQMFWAFEVFEASANGAGQREPPQLRSGKQRRTTVVRSKQDAEKEPDRTTAVRSGHDAEKVPDRTTAVLSNRTTAVRYEQDYSHPPNPKLNLKETERAGKTVEGLAPTRESNGYAKASRGG</sequence>
<organism evidence="2 3">
    <name type="scientific">Mesorhizobium erdmanii</name>
    <dbReference type="NCBI Taxonomy" id="1777866"/>
    <lineage>
        <taxon>Bacteria</taxon>
        <taxon>Pseudomonadati</taxon>
        <taxon>Pseudomonadota</taxon>
        <taxon>Alphaproteobacteria</taxon>
        <taxon>Hyphomicrobiales</taxon>
        <taxon>Phyllobacteriaceae</taxon>
        <taxon>Mesorhizobium</taxon>
    </lineage>
</organism>
<evidence type="ECO:0000313" key="3">
    <source>
        <dbReference type="Proteomes" id="UP000503339"/>
    </source>
</evidence>
<reference evidence="2 3" key="1">
    <citation type="submission" date="2018-10" db="EMBL/GenBank/DDBJ databases">
        <authorList>
            <person name="Perry B.J."/>
            <person name="Sullivan J.T."/>
            <person name="Murphy R.J.T."/>
            <person name="Ramsay J.P."/>
            <person name="Ronson C.W."/>
        </authorList>
    </citation>
    <scope>NUCLEOTIDE SEQUENCE [LARGE SCALE GENOMIC DNA]</scope>
    <source>
        <strain evidence="2 3">NZP2014</strain>
    </source>
</reference>
<accession>A0A6M7UM23</accession>
<dbReference type="RefSeq" id="WP_064992296.1">
    <property type="nucleotide sequence ID" value="NZ_CP033361.1"/>
</dbReference>
<feature type="compositionally biased region" description="Basic and acidic residues" evidence="1">
    <location>
        <begin position="204"/>
        <end position="213"/>
    </location>
</feature>
<dbReference type="EMBL" id="CP033361">
    <property type="protein sequence ID" value="QKC77882.1"/>
    <property type="molecule type" value="Genomic_DNA"/>
</dbReference>
<feature type="region of interest" description="Disordered" evidence="1">
    <location>
        <begin position="129"/>
        <end position="234"/>
    </location>
</feature>
<keyword evidence="3" id="KW-1185">Reference proteome</keyword>
<dbReference type="AlphaFoldDB" id="A0A6M7UM23"/>
<dbReference type="KEGG" id="merd:EB233_22255"/>
<name>A0A6M7UM23_9HYPH</name>
<evidence type="ECO:0000313" key="2">
    <source>
        <dbReference type="EMBL" id="QKC77882.1"/>
    </source>
</evidence>
<evidence type="ECO:0000256" key="1">
    <source>
        <dbReference type="SAM" id="MobiDB-lite"/>
    </source>
</evidence>